<sequence length="301" mass="31690">MYFFRSYKTNHLRHTGASLHYPVVQMGCQCCRMLKSYIYDPTAPVDVHGRKRDPSEGSLYRPHSPPADGGGCINVRQKQGFHNLGFSNSSNKSGGGGGVKLEIDNNYINSRHGPPAKPEVELGRGQGATPRAGEEGGGGGGRYILHPERQAPRRDPSEVHVSVPVYPDTASLGLNLSPSRVTHSHPDKTGLVPNGSGPLVCDISSADELDEGVGGTPEYLCDTGDEESVLSVDIQTSTTSLSSVDTKGNPAAESGMGISVPKSEDEGQGGEEDEEEGVLDSMVAEALAALEAATAGEDCED</sequence>
<feature type="region of interest" description="Disordered" evidence="1">
    <location>
        <begin position="236"/>
        <end position="281"/>
    </location>
</feature>
<evidence type="ECO:0000313" key="2">
    <source>
        <dbReference type="Ensembl" id="ENSELUP00000084642.1"/>
    </source>
</evidence>
<protein>
    <submittedName>
        <fullName evidence="2">Uncharacterized protein</fullName>
    </submittedName>
</protein>
<evidence type="ECO:0000256" key="1">
    <source>
        <dbReference type="SAM" id="MobiDB-lite"/>
    </source>
</evidence>
<dbReference type="GeneTree" id="ENSGT01150000287074"/>
<organism evidence="2 3">
    <name type="scientific">Esox lucius</name>
    <name type="common">Northern pike</name>
    <dbReference type="NCBI Taxonomy" id="8010"/>
    <lineage>
        <taxon>Eukaryota</taxon>
        <taxon>Metazoa</taxon>
        <taxon>Chordata</taxon>
        <taxon>Craniata</taxon>
        <taxon>Vertebrata</taxon>
        <taxon>Euteleostomi</taxon>
        <taxon>Actinopterygii</taxon>
        <taxon>Neopterygii</taxon>
        <taxon>Teleostei</taxon>
        <taxon>Protacanthopterygii</taxon>
        <taxon>Esociformes</taxon>
        <taxon>Esocidae</taxon>
        <taxon>Esox</taxon>
    </lineage>
</organism>
<keyword evidence="3" id="KW-1185">Reference proteome</keyword>
<dbReference type="PANTHER" id="PTHR16106:SF3">
    <property type="entry name" value="CHROMOSOME 4 OPEN READING FRAME 19"/>
    <property type="match status" value="1"/>
</dbReference>
<dbReference type="InterPro" id="IPR031528">
    <property type="entry name" value="C4orf19"/>
</dbReference>
<reference evidence="2" key="2">
    <citation type="submission" date="2025-08" db="UniProtKB">
        <authorList>
            <consortium name="Ensembl"/>
        </authorList>
    </citation>
    <scope>IDENTIFICATION</scope>
</reference>
<dbReference type="Ensembl" id="ENSELUT00000109019.1">
    <property type="protein sequence ID" value="ENSELUP00000084642.1"/>
    <property type="gene ID" value="ENSELUG00000043811.1"/>
</dbReference>
<dbReference type="AlphaFoldDB" id="A0AAY5KEA7"/>
<feature type="region of interest" description="Disordered" evidence="1">
    <location>
        <begin position="109"/>
        <end position="142"/>
    </location>
</feature>
<evidence type="ECO:0000313" key="3">
    <source>
        <dbReference type="Proteomes" id="UP000265140"/>
    </source>
</evidence>
<name>A0AAY5KEA7_ESOLU</name>
<dbReference type="PANTHER" id="PTHR16106">
    <property type="entry name" value="CHROMOSOME 4 OPEN READING FRAME 19"/>
    <property type="match status" value="1"/>
</dbReference>
<dbReference type="Pfam" id="PF15770">
    <property type="entry name" value="DUF4699"/>
    <property type="match status" value="1"/>
</dbReference>
<reference evidence="2 3" key="1">
    <citation type="submission" date="2020-02" db="EMBL/GenBank/DDBJ databases">
        <title>Esox lucius (northern pike) genome, fEsoLuc1, primary haplotype.</title>
        <authorList>
            <person name="Myers G."/>
            <person name="Karagic N."/>
            <person name="Meyer A."/>
            <person name="Pippel M."/>
            <person name="Reichard M."/>
            <person name="Winkler S."/>
            <person name="Tracey A."/>
            <person name="Sims Y."/>
            <person name="Howe K."/>
            <person name="Rhie A."/>
            <person name="Formenti G."/>
            <person name="Durbin R."/>
            <person name="Fedrigo O."/>
            <person name="Jarvis E.D."/>
        </authorList>
    </citation>
    <scope>NUCLEOTIDE SEQUENCE [LARGE SCALE GENOMIC DNA]</scope>
</reference>
<feature type="compositionally biased region" description="Polar residues" evidence="1">
    <location>
        <begin position="236"/>
        <end position="246"/>
    </location>
</feature>
<dbReference type="Proteomes" id="UP000265140">
    <property type="component" value="Chromosome 24"/>
</dbReference>
<feature type="compositionally biased region" description="Acidic residues" evidence="1">
    <location>
        <begin position="266"/>
        <end position="278"/>
    </location>
</feature>
<accession>A0AAY5KEA7</accession>
<reference evidence="2" key="3">
    <citation type="submission" date="2025-09" db="UniProtKB">
        <authorList>
            <consortium name="Ensembl"/>
        </authorList>
    </citation>
    <scope>IDENTIFICATION</scope>
</reference>
<proteinExistence type="predicted"/>